<evidence type="ECO:0000256" key="7">
    <source>
        <dbReference type="ARBA" id="ARBA00048552"/>
    </source>
</evidence>
<evidence type="ECO:0000313" key="9">
    <source>
        <dbReference type="Proteomes" id="UP000002421"/>
    </source>
</evidence>
<evidence type="ECO:0000256" key="6">
    <source>
        <dbReference type="ARBA" id="ARBA00023163"/>
    </source>
</evidence>
<protein>
    <recommendedName>
        <fullName evidence="2">DNA-directed RNA polymerase</fullName>
        <ecNumber evidence="2">2.7.7.6</ecNumber>
    </recommendedName>
</protein>
<dbReference type="GO" id="GO:0006351">
    <property type="term" value="P:DNA-templated transcription"/>
    <property type="evidence" value="ECO:0007669"/>
    <property type="project" value="InterPro"/>
</dbReference>
<dbReference type="EC" id="2.7.7.6" evidence="2"/>
<dbReference type="GO" id="GO:0000428">
    <property type="term" value="C:DNA-directed RNA polymerase complex"/>
    <property type="evidence" value="ECO:0007669"/>
    <property type="project" value="UniProtKB-KW"/>
</dbReference>
<dbReference type="GO" id="GO:0003899">
    <property type="term" value="F:DNA-directed RNA polymerase activity"/>
    <property type="evidence" value="ECO:0007669"/>
    <property type="project" value="UniProtKB-EC"/>
</dbReference>
<dbReference type="OrthoDB" id="9519at10239"/>
<dbReference type="EMBL" id="EU197055">
    <property type="protein sequence ID" value="ABY62961.1"/>
    <property type="molecule type" value="Genomic_DNA"/>
</dbReference>
<keyword evidence="6" id="KW-0804">Transcription</keyword>
<dbReference type="GO" id="GO:0003677">
    <property type="term" value="F:DNA binding"/>
    <property type="evidence" value="ECO:0007669"/>
    <property type="project" value="InterPro"/>
</dbReference>
<keyword evidence="4" id="KW-0808">Transferase</keyword>
<evidence type="ECO:0000256" key="2">
    <source>
        <dbReference type="ARBA" id="ARBA00012418"/>
    </source>
</evidence>
<evidence type="ECO:0000256" key="1">
    <source>
        <dbReference type="ARBA" id="ARBA00006835"/>
    </source>
</evidence>
<organismHost>
    <name type="scientific">Pseudomonas chlororaphis</name>
    <dbReference type="NCBI Taxonomy" id="587753"/>
</organismHost>
<name>B3FIZ2_BP201</name>
<dbReference type="SUPFAM" id="SSF64484">
    <property type="entry name" value="beta and beta-prime subunits of DNA dependent RNA-polymerase"/>
    <property type="match status" value="1"/>
</dbReference>
<organism evidence="8 9">
    <name type="scientific">Pseudomonas phage 201phi2-1</name>
    <name type="common">Pseudomonas chlororaphis phage 201phi2-1</name>
    <dbReference type="NCBI Taxonomy" id="198110"/>
    <lineage>
        <taxon>Viruses</taxon>
        <taxon>Duplodnaviria</taxon>
        <taxon>Heunggongvirae</taxon>
        <taxon>Uroviricota</taxon>
        <taxon>Caudoviricetes</taxon>
        <taxon>Chimalliviridae</taxon>
        <taxon>Serwervirus</taxon>
        <taxon>Serwervirus 201phi21</taxon>
    </lineage>
</organism>
<sequence>MIEQKRVVRELKNRYVGNGIIDPWLGTTSAARGAMLLGQITQAPTIIGAEQRLFQTGGELRFGEHNFDVRIPEDCQILNVVRKYPTGMGADAIRHNPETTIVYENYYDEFKTVGIVKVPEFMSFHQTFGFKLNKAKDVWDNIHPGAMVSKDTILAESAGKSKDGHFCAGMNVNACFMSHHATIEDGFWISDEILEQFAPHAYGTAIGSCGRKSFLLNAYGNKPFPDIGDRIREDGVVFAMRDLSDDLAPAEMTKRALSDIDRTFDRVVIGEPGAIVKDIKIYRDERQNPSFIPSGMEPQLVKYYDALCMYYREILRIYNDLKKKRKDRLRISDEFNQLIVEALIYLPQAEGQRKLTRMYRLEPLDEWRIEITYESLKQPGGAYKITDFFGGKGVVCKTSPRSEMPRDEFGNIADVVIFGGSTMRRSNYGRIYEHGFGATVRDLCQRLRVEAGFDRHAELNNIDFAQSKAFNDPAWIEYAFNEFQELWWIIAPTMHEIMKEHPNHKEYVKSALRQGTTVVYTPIDDTTHLPTAMNTIINTKFRPNYTPVTYTDPGGRVVTTKNNVLIGPLYMMLLEKIGDDWSSVASVKVQQFGLPSKLNNFDRSSTPGRESAVRSFGESETRSYNCTVGPEPTMELVDQTNNPLAHVEVVEQFLTQEKPTRIDRAVDRKKIPFGNSRPVSLLNHMMQTRGIEFKYASSPSASH</sequence>
<evidence type="ECO:0000256" key="3">
    <source>
        <dbReference type="ARBA" id="ARBA00022478"/>
    </source>
</evidence>
<proteinExistence type="inferred from homology"/>
<keyword evidence="3" id="KW-0240">DNA-directed RNA polymerase</keyword>
<evidence type="ECO:0000256" key="5">
    <source>
        <dbReference type="ARBA" id="ARBA00022695"/>
    </source>
</evidence>
<accession>B3FIZ2</accession>
<comment type="catalytic activity">
    <reaction evidence="7">
        <text>RNA(n) + a ribonucleoside 5'-triphosphate = RNA(n+1) + diphosphate</text>
        <dbReference type="Rhea" id="RHEA:21248"/>
        <dbReference type="Rhea" id="RHEA-COMP:14527"/>
        <dbReference type="Rhea" id="RHEA-COMP:17342"/>
        <dbReference type="ChEBI" id="CHEBI:33019"/>
        <dbReference type="ChEBI" id="CHEBI:61557"/>
        <dbReference type="ChEBI" id="CHEBI:140395"/>
        <dbReference type="EC" id="2.7.7.6"/>
    </reaction>
</comment>
<comment type="similarity">
    <text evidence="1">Belongs to the RNA polymerase beta chain family.</text>
</comment>
<keyword evidence="5" id="KW-0548">Nucleotidyltransferase</keyword>
<dbReference type="Gene3D" id="2.40.270.10">
    <property type="entry name" value="DNA-directed RNA polymerase, subunit 2, domain 6"/>
    <property type="match status" value="1"/>
</dbReference>
<evidence type="ECO:0000256" key="4">
    <source>
        <dbReference type="ARBA" id="ARBA00022679"/>
    </source>
</evidence>
<evidence type="ECO:0000313" key="8">
    <source>
        <dbReference type="EMBL" id="ABY62961.1"/>
    </source>
</evidence>
<gene>
    <name evidence="8" type="ORF">201phi2-1p129</name>
</gene>
<reference evidence="8 9" key="1">
    <citation type="journal article" date="2008" name="Virology">
        <title>Characterization of Pseudomonas chlororaphis myovirus 201varphi2-1 via genomic sequencing, mass spectrometry, and electron microscopy.</title>
        <authorList>
            <person name="Thomas J.A."/>
            <person name="Rolando M.R."/>
            <person name="Carroll C.A."/>
            <person name="Shen P.S."/>
            <person name="Belnap D.M."/>
            <person name="Weintraub S.T."/>
            <person name="Serwer P."/>
            <person name="Hardies S.C."/>
        </authorList>
    </citation>
    <scope>NUCLEOTIDE SEQUENCE</scope>
</reference>
<dbReference type="InterPro" id="IPR037033">
    <property type="entry name" value="DNA-dir_RNAP_su2_hyb_sf"/>
</dbReference>
<dbReference type="KEGG" id="vg:6372669"/>
<keyword evidence="9" id="KW-1185">Reference proteome</keyword>
<dbReference type="RefSeq" id="YP_001956853.1">
    <property type="nucleotide sequence ID" value="NC_010821.1"/>
</dbReference>
<dbReference type="Proteomes" id="UP000002421">
    <property type="component" value="Segment"/>
</dbReference>